<evidence type="ECO:0000256" key="1">
    <source>
        <dbReference type="SAM" id="MobiDB-lite"/>
    </source>
</evidence>
<accession>A0AA87ZLI3</accession>
<evidence type="ECO:0000313" key="3">
    <source>
        <dbReference type="Proteomes" id="UP001187192"/>
    </source>
</evidence>
<protein>
    <submittedName>
        <fullName evidence="2">Uncharacterized protein</fullName>
    </submittedName>
</protein>
<feature type="compositionally biased region" description="Basic and acidic residues" evidence="1">
    <location>
        <begin position="22"/>
        <end position="37"/>
    </location>
</feature>
<name>A0AA87ZLI3_FICCA</name>
<organism evidence="2 3">
    <name type="scientific">Ficus carica</name>
    <name type="common">Common fig</name>
    <dbReference type="NCBI Taxonomy" id="3494"/>
    <lineage>
        <taxon>Eukaryota</taxon>
        <taxon>Viridiplantae</taxon>
        <taxon>Streptophyta</taxon>
        <taxon>Embryophyta</taxon>
        <taxon>Tracheophyta</taxon>
        <taxon>Spermatophyta</taxon>
        <taxon>Magnoliopsida</taxon>
        <taxon>eudicotyledons</taxon>
        <taxon>Gunneridae</taxon>
        <taxon>Pentapetalae</taxon>
        <taxon>rosids</taxon>
        <taxon>fabids</taxon>
        <taxon>Rosales</taxon>
        <taxon>Moraceae</taxon>
        <taxon>Ficeae</taxon>
        <taxon>Ficus</taxon>
    </lineage>
</organism>
<dbReference type="AlphaFoldDB" id="A0AA87ZLI3"/>
<proteinExistence type="predicted"/>
<evidence type="ECO:0000313" key="2">
    <source>
        <dbReference type="EMBL" id="GMN36152.1"/>
    </source>
</evidence>
<feature type="region of interest" description="Disordered" evidence="1">
    <location>
        <begin position="16"/>
        <end position="62"/>
    </location>
</feature>
<dbReference type="EMBL" id="BTGU01000006">
    <property type="protein sequence ID" value="GMN36152.1"/>
    <property type="molecule type" value="Genomic_DNA"/>
</dbReference>
<reference evidence="2" key="1">
    <citation type="submission" date="2023-07" db="EMBL/GenBank/DDBJ databases">
        <title>draft genome sequence of fig (Ficus carica).</title>
        <authorList>
            <person name="Takahashi T."/>
            <person name="Nishimura K."/>
        </authorList>
    </citation>
    <scope>NUCLEOTIDE SEQUENCE</scope>
</reference>
<feature type="compositionally biased region" description="Basic and acidic residues" evidence="1">
    <location>
        <begin position="46"/>
        <end position="62"/>
    </location>
</feature>
<keyword evidence="3" id="KW-1185">Reference proteome</keyword>
<gene>
    <name evidence="2" type="ORF">TIFTF001_005787</name>
</gene>
<dbReference type="Proteomes" id="UP001187192">
    <property type="component" value="Unassembled WGS sequence"/>
</dbReference>
<comment type="caution">
    <text evidence="2">The sequence shown here is derived from an EMBL/GenBank/DDBJ whole genome shotgun (WGS) entry which is preliminary data.</text>
</comment>
<sequence>MKVDMMGFGVGLHGVERGFGCKKGDSEEGLRGKRRLENWSIGPAKGKKEETGENKGKTGDNE</sequence>